<feature type="compositionally biased region" description="Polar residues" evidence="12">
    <location>
        <begin position="1462"/>
        <end position="1471"/>
    </location>
</feature>
<dbReference type="CDD" id="cd15470">
    <property type="entry name" value="Myo5_CBD"/>
    <property type="match status" value="1"/>
</dbReference>
<dbReference type="Gene3D" id="1.10.10.820">
    <property type="match status" value="1"/>
</dbReference>
<evidence type="ECO:0000256" key="11">
    <source>
        <dbReference type="SAM" id="Coils"/>
    </source>
</evidence>
<dbReference type="SMART" id="SM01132">
    <property type="entry name" value="DIL"/>
    <property type="match status" value="1"/>
</dbReference>
<dbReference type="SUPFAM" id="SSF50084">
    <property type="entry name" value="Myosin S1 fragment, N-terminal domain"/>
    <property type="match status" value="1"/>
</dbReference>
<feature type="compositionally biased region" description="Basic and acidic residues" evidence="12">
    <location>
        <begin position="1175"/>
        <end position="1188"/>
    </location>
</feature>
<dbReference type="OrthoDB" id="6108017at2759"/>
<name>A0A8B7XPE2_ACAPL</name>
<evidence type="ECO:0000256" key="9">
    <source>
        <dbReference type="ARBA" id="ARBA00023203"/>
    </source>
</evidence>
<keyword evidence="7 10" id="KW-0518">Myosin</keyword>
<evidence type="ECO:0000256" key="7">
    <source>
        <dbReference type="ARBA" id="ARBA00023123"/>
    </source>
</evidence>
<dbReference type="CDD" id="cd01380">
    <property type="entry name" value="MYSc_Myo5"/>
    <property type="match status" value="1"/>
</dbReference>
<dbReference type="PANTHER" id="PTHR13140:SF706">
    <property type="entry name" value="DILUTE CLASS UNCONVENTIONAL MYOSIN, ISOFORM C"/>
    <property type="match status" value="1"/>
</dbReference>
<dbReference type="SUPFAM" id="SSF52540">
    <property type="entry name" value="P-loop containing nucleoside triphosphate hydrolases"/>
    <property type="match status" value="3"/>
</dbReference>
<keyword evidence="6 11" id="KW-0175">Coiled coil</keyword>
<dbReference type="GO" id="GO:0005524">
    <property type="term" value="F:ATP binding"/>
    <property type="evidence" value="ECO:0007669"/>
    <property type="project" value="UniProtKB-UniRule"/>
</dbReference>
<evidence type="ECO:0000259" key="13">
    <source>
        <dbReference type="PROSITE" id="PS51126"/>
    </source>
</evidence>
<dbReference type="InterPro" id="IPR002710">
    <property type="entry name" value="Dilute_dom"/>
</dbReference>
<dbReference type="GO" id="GO:0007015">
    <property type="term" value="P:actin filament organization"/>
    <property type="evidence" value="ECO:0007669"/>
    <property type="project" value="TreeGrafter"/>
</dbReference>
<evidence type="ECO:0000256" key="2">
    <source>
        <dbReference type="ARBA" id="ARBA00022737"/>
    </source>
</evidence>
<evidence type="ECO:0000256" key="8">
    <source>
        <dbReference type="ARBA" id="ARBA00023175"/>
    </source>
</evidence>
<keyword evidence="3 10" id="KW-0547">Nucleotide-binding</keyword>
<dbReference type="PANTHER" id="PTHR13140">
    <property type="entry name" value="MYOSIN"/>
    <property type="match status" value="1"/>
</dbReference>
<dbReference type="Proteomes" id="UP000694845">
    <property type="component" value="Unplaced"/>
</dbReference>
<dbReference type="InterPro" id="IPR036103">
    <property type="entry name" value="MYSc_Myo5"/>
</dbReference>
<keyword evidence="15" id="KW-1185">Reference proteome</keyword>
<keyword evidence="2" id="KW-0677">Repeat</keyword>
<dbReference type="Pfam" id="PF01843">
    <property type="entry name" value="DIL"/>
    <property type="match status" value="1"/>
</dbReference>
<dbReference type="FunFam" id="1.10.10.820:FF:000001">
    <property type="entry name" value="Myosin heavy chain"/>
    <property type="match status" value="1"/>
</dbReference>
<evidence type="ECO:0000313" key="15">
    <source>
        <dbReference type="Proteomes" id="UP000694845"/>
    </source>
</evidence>
<protein>
    <submittedName>
        <fullName evidence="16">Unconventional myosin-Va-like isoform X1</fullName>
    </submittedName>
</protein>
<dbReference type="FunFam" id="1.20.58.530:FF:000002">
    <property type="entry name" value="Class V myosin"/>
    <property type="match status" value="1"/>
</dbReference>
<feature type="region of interest" description="Disordered" evidence="12">
    <location>
        <begin position="1175"/>
        <end position="1194"/>
    </location>
</feature>
<accession>A0A8B7XPE2</accession>
<keyword evidence="9 10" id="KW-0009">Actin-binding</keyword>
<dbReference type="InterPro" id="IPR058662">
    <property type="entry name" value="Myo5a/b_dom"/>
</dbReference>
<sequence>MSLDWAGRSVNYTVVDTVVYCKGARVWVRDPDSVWQGGELKQDYKDGDRVVNIELEDGSEKTLQLKNKTDLPPLRNPDILIGENDLTSLSYLHEPAVLFNLHERFIQNNAIYTYCGIVLVAINPYQQLPLYGEDVIYAYRGQDMGSMDPHIFAVAEEAFKKMSRFDQNQSIIVSGESGAGKTVSAKYAMRYFATVGGSSAETQIEKKVLASNPVMEAIGNAKTTRNDNSSRFGKYIEISFNTQHHIIGANMRTYLLEKSRVVFQAEEERNYHIFYQLCASSHQPELAQLKLGHPDEFFYTNQGESPTVDSIDDKATFEETKDALTLLGFQEDHMTQIFRVIAAVLHFGNVDIRPGDHESSKIEKNNESLPVLCELLGIEEVQMKKWLCNRKIITVREILTKPLTATQAVFSRDALAKRIYSELFSWIVSQINKNIQATSKAKNFIGVLDIYGFEMFTINSFEQFCINYANEKLQQQFTQHVFKLEQEEYVREQIEWSFIDFYDNQPCIDLIENKLGILDLLDEECMLPKGSDENWCQKLYKSLSKSKHFSKPRMSQSAFIVHHFADKVEYQSDGCVEKNRDNVNEEHINILRGSQFEFVADLFREKKATQEVQRKAVVKPGIGPAVKGQKSFKSSVGSQFRESLQYLMQKLNSTIPHYVRCIKPNDTKAAFEFEPKRAVEQLRACGVLETIRISAAGYPSRWTYAEFFTRYRALMKPKEVNRKNVRGTCEKTLARLIPDPDKYQFGKTKIFFRAGQVAYMEKLRADKLRAACVLMQKTVRGWVQKKKYMRLRSATIIVQKMVRGFLARRLTRHMRRTNAATCIQKRWRGYHQRQKYLHVRHSIVTIQAFTRGMYGRRYYTKVLRQARATTIQRTVRGWLARKRYHKARKAVILLQCCTRRMYAKRELKKLKIEARSVEHLKKLQKGMENKIISLQQKVNDLTKEKKEREEQEAVIEKLRTQVKTMEQTQAESVSLSKRLADLERENAKLRQELDQTILEKNELHDEMGRVLQEHKEAVKQFLKEKDKQEAESEKLRKDLQEKENQFKELEESSEERIKREVEAALEEVRKELAEEKERHQRLLQDYSRMEQRCDNLKEDLEAAQHPPQYAHHVRTDSSEGGESGYGTLSTNRVEDVESVEDEIQEQGQEKASMDMNVFLKLQQRVRDLEKEKRQFQLKLEKSQSDSRTRTSTIEGDLDASNAELVAYKDENMALKQDLENLRDAVKSSSPEDDILTVLTSQVAALGDENHKHRQEILRLKTELTNQQRRWENRYNGEDSPDGGVSKEKEHFIEEEITSLKDDGNIEVAYKSLKMTNHLFAALNASQTSLRDTVSKYGSLAENHNDLLVGKMLSVPSASETRKSEILEKEIQALKKNHEVEIKQLKEALESLKKDNDRQQEIIGQSLKMTPEARINQTVQHEISRLTNENLDLLEQNEYLEKQVRKLKKQLKVAYRRVTSTLESSATPTSLGETPAASHLSAPANISDTTHIGPANVRTKEREIQGMLDYRQEDDTKIIKTIIIDFQPKTAENLLPGLPAYVIFMCIRHADDINDDRKVKALLTGVINGIKKTVKKHFEDFEYVSFWLTNTIRLMHTLKQYSGEENFCNQNTRRQNDHCLRNFDLSEYRQVMNDLGVHIYQMLVHIIENKLLPMIVPAMLESDSAGLTTKPSGLRGRSASMSADYDGQKISIDSLIKQLTTFLTVMNNHGTDPEVVKQAIKQSFYLITASTINNILLRKDMCHWSKGVQIRYNMSELEEWLRSSKLFDHRMEETLEPLVQIAQLLQVKKRTDDDVTLICETCTKLTTTQVVKILNLYTPDEYEKKTEVSFIRKVQSKLVGRMDPKKDGQLLIDTKYTFPVTFPYNPSSVLLNEITIPDSFKLDCVKRV</sequence>
<feature type="region of interest" description="Actin-binding" evidence="10">
    <location>
        <begin position="644"/>
        <end position="666"/>
    </location>
</feature>
<dbReference type="SMART" id="SM00242">
    <property type="entry name" value="MYSc"/>
    <property type="match status" value="1"/>
</dbReference>
<feature type="coiled-coil region" evidence="11">
    <location>
        <begin position="1356"/>
        <end position="1456"/>
    </location>
</feature>
<dbReference type="PROSITE" id="PS51456">
    <property type="entry name" value="MYOSIN_MOTOR"/>
    <property type="match status" value="1"/>
</dbReference>
<dbReference type="Gene3D" id="1.20.5.190">
    <property type="match status" value="3"/>
</dbReference>
<dbReference type="SMART" id="SM00015">
    <property type="entry name" value="IQ"/>
    <property type="match status" value="6"/>
</dbReference>
<dbReference type="GeneID" id="110974492"/>
<dbReference type="GO" id="GO:0005737">
    <property type="term" value="C:cytoplasm"/>
    <property type="evidence" value="ECO:0007669"/>
    <property type="project" value="TreeGrafter"/>
</dbReference>
<dbReference type="Pfam" id="PF25966">
    <property type="entry name" value="Myo5a"/>
    <property type="match status" value="1"/>
</dbReference>
<keyword evidence="8 10" id="KW-0505">Motor protein</keyword>
<dbReference type="InterPro" id="IPR001609">
    <property type="entry name" value="Myosin_head_motor_dom-like"/>
</dbReference>
<dbReference type="Gene3D" id="1.20.120.720">
    <property type="entry name" value="Myosin VI head, motor domain, U50 subdomain"/>
    <property type="match status" value="1"/>
</dbReference>
<evidence type="ECO:0000313" key="16">
    <source>
        <dbReference type="RefSeq" id="XP_022081865.1"/>
    </source>
</evidence>
<reference evidence="16" key="1">
    <citation type="submission" date="2025-08" db="UniProtKB">
        <authorList>
            <consortium name="RefSeq"/>
        </authorList>
    </citation>
    <scope>IDENTIFICATION</scope>
</reference>
<dbReference type="Gene3D" id="6.20.240.20">
    <property type="match status" value="1"/>
</dbReference>
<dbReference type="InterPro" id="IPR036961">
    <property type="entry name" value="Kinesin_motor_dom_sf"/>
</dbReference>
<evidence type="ECO:0000256" key="12">
    <source>
        <dbReference type="SAM" id="MobiDB-lite"/>
    </source>
</evidence>
<dbReference type="Gene3D" id="3.40.850.10">
    <property type="entry name" value="Kinesin motor domain"/>
    <property type="match status" value="1"/>
</dbReference>
<feature type="domain" description="Dilute" evidence="13">
    <location>
        <begin position="1563"/>
        <end position="1840"/>
    </location>
</feature>
<evidence type="ECO:0000256" key="3">
    <source>
        <dbReference type="ARBA" id="ARBA00022741"/>
    </source>
</evidence>
<keyword evidence="4 10" id="KW-0067">ATP-binding</keyword>
<gene>
    <name evidence="16" type="primary">LOC110974492</name>
</gene>
<feature type="binding site" evidence="10">
    <location>
        <begin position="175"/>
        <end position="182"/>
    </location>
    <ligand>
        <name>ATP</name>
        <dbReference type="ChEBI" id="CHEBI:30616"/>
    </ligand>
</feature>
<evidence type="ECO:0000256" key="4">
    <source>
        <dbReference type="ARBA" id="ARBA00022840"/>
    </source>
</evidence>
<dbReference type="InterPro" id="IPR000048">
    <property type="entry name" value="IQ_motif_EF-hand-BS"/>
</dbReference>
<feature type="region of interest" description="Disordered" evidence="12">
    <location>
        <begin position="1462"/>
        <end position="1493"/>
    </location>
</feature>
<feature type="domain" description="Myosin motor" evidence="14">
    <location>
        <begin position="81"/>
        <end position="765"/>
    </location>
</feature>
<organism evidence="15 16">
    <name type="scientific">Acanthaster planci</name>
    <name type="common">Crown-of-thorns starfish</name>
    <dbReference type="NCBI Taxonomy" id="133434"/>
    <lineage>
        <taxon>Eukaryota</taxon>
        <taxon>Metazoa</taxon>
        <taxon>Echinodermata</taxon>
        <taxon>Eleutherozoa</taxon>
        <taxon>Asterozoa</taxon>
        <taxon>Asteroidea</taxon>
        <taxon>Valvatacea</taxon>
        <taxon>Valvatida</taxon>
        <taxon>Acanthasteridae</taxon>
        <taxon>Acanthaster</taxon>
    </lineage>
</organism>
<dbReference type="RefSeq" id="XP_022081865.1">
    <property type="nucleotide sequence ID" value="XM_022226173.1"/>
</dbReference>
<dbReference type="GO" id="GO:0051015">
    <property type="term" value="F:actin filament binding"/>
    <property type="evidence" value="ECO:0007669"/>
    <property type="project" value="TreeGrafter"/>
</dbReference>
<dbReference type="GO" id="GO:0016020">
    <property type="term" value="C:membrane"/>
    <property type="evidence" value="ECO:0007669"/>
    <property type="project" value="TreeGrafter"/>
</dbReference>
<evidence type="ECO:0000259" key="14">
    <source>
        <dbReference type="PROSITE" id="PS51456"/>
    </source>
</evidence>
<dbReference type="GO" id="GO:0016459">
    <property type="term" value="C:myosin complex"/>
    <property type="evidence" value="ECO:0007669"/>
    <property type="project" value="UniProtKB-KW"/>
</dbReference>
<feature type="region of interest" description="Disordered" evidence="12">
    <location>
        <begin position="1102"/>
        <end position="1129"/>
    </location>
</feature>
<proteinExistence type="inferred from homology"/>
<evidence type="ECO:0000256" key="6">
    <source>
        <dbReference type="ARBA" id="ARBA00023054"/>
    </source>
</evidence>
<dbReference type="PRINTS" id="PR00193">
    <property type="entry name" value="MYOSINHEAVY"/>
</dbReference>
<comment type="similarity">
    <text evidence="1 10">Belongs to the TRAFAC class myosin-kinesin ATPase superfamily. Myosin family.</text>
</comment>
<dbReference type="Pfam" id="PF00612">
    <property type="entry name" value="IQ"/>
    <property type="match status" value="4"/>
</dbReference>
<evidence type="ECO:0000256" key="1">
    <source>
        <dbReference type="ARBA" id="ARBA00008314"/>
    </source>
</evidence>
<dbReference type="Gene3D" id="1.20.58.530">
    <property type="match status" value="1"/>
</dbReference>
<evidence type="ECO:0000256" key="10">
    <source>
        <dbReference type="PROSITE-ProRule" id="PRU00782"/>
    </source>
</evidence>
<dbReference type="PROSITE" id="PS50096">
    <property type="entry name" value="IQ"/>
    <property type="match status" value="5"/>
</dbReference>
<feature type="coiled-coil region" evidence="11">
    <location>
        <begin position="917"/>
        <end position="1099"/>
    </location>
</feature>
<dbReference type="Pfam" id="PF00063">
    <property type="entry name" value="Myosin_head"/>
    <property type="match status" value="1"/>
</dbReference>
<dbReference type="KEGG" id="aplc:110974492"/>
<keyword evidence="5" id="KW-0112">Calmodulin-binding</keyword>
<dbReference type="GO" id="GO:0005516">
    <property type="term" value="F:calmodulin binding"/>
    <property type="evidence" value="ECO:0007669"/>
    <property type="project" value="UniProtKB-KW"/>
</dbReference>
<dbReference type="PROSITE" id="PS51126">
    <property type="entry name" value="DILUTE"/>
    <property type="match status" value="1"/>
</dbReference>
<dbReference type="InterPro" id="IPR027417">
    <property type="entry name" value="P-loop_NTPase"/>
</dbReference>
<evidence type="ECO:0000256" key="5">
    <source>
        <dbReference type="ARBA" id="ARBA00022860"/>
    </source>
</evidence>
<dbReference type="GO" id="GO:0000146">
    <property type="term" value="F:microfilament motor activity"/>
    <property type="evidence" value="ECO:0007669"/>
    <property type="project" value="TreeGrafter"/>
</dbReference>
<dbReference type="FunFam" id="1.20.5.190:FF:000001">
    <property type="entry name" value="unconventional myosin-Va"/>
    <property type="match status" value="1"/>
</dbReference>